<dbReference type="Proteomes" id="UP000054988">
    <property type="component" value="Unassembled WGS sequence"/>
</dbReference>
<keyword evidence="1" id="KW-1133">Transmembrane helix</keyword>
<evidence type="ECO:0000313" key="3">
    <source>
        <dbReference type="Proteomes" id="UP000054988"/>
    </source>
</evidence>
<feature type="transmembrane region" description="Helical" evidence="1">
    <location>
        <begin position="7"/>
        <end position="36"/>
    </location>
</feature>
<organism evidence="2 3">
    <name type="scientific">Moniliophthora roreri</name>
    <name type="common">Frosty pod rot fungus</name>
    <name type="synonym">Monilia roreri</name>
    <dbReference type="NCBI Taxonomy" id="221103"/>
    <lineage>
        <taxon>Eukaryota</taxon>
        <taxon>Fungi</taxon>
        <taxon>Dikarya</taxon>
        <taxon>Basidiomycota</taxon>
        <taxon>Agaricomycotina</taxon>
        <taxon>Agaricomycetes</taxon>
        <taxon>Agaricomycetidae</taxon>
        <taxon>Agaricales</taxon>
        <taxon>Marasmiineae</taxon>
        <taxon>Marasmiaceae</taxon>
        <taxon>Moniliophthora</taxon>
    </lineage>
</organism>
<reference evidence="2 3" key="1">
    <citation type="submission" date="2015-12" db="EMBL/GenBank/DDBJ databases">
        <title>Draft genome sequence of Moniliophthora roreri, the causal agent of frosty pod rot of cacao.</title>
        <authorList>
            <person name="Aime M.C."/>
            <person name="Diaz-Valderrama J.R."/>
            <person name="Kijpornyongpan T."/>
            <person name="Phillips-Mora W."/>
        </authorList>
    </citation>
    <scope>NUCLEOTIDE SEQUENCE [LARGE SCALE GENOMIC DNA]</scope>
    <source>
        <strain evidence="2 3">MCA 2952</strain>
    </source>
</reference>
<dbReference type="EMBL" id="LATX01000763">
    <property type="protein sequence ID" value="KTB45141.1"/>
    <property type="molecule type" value="Genomic_DNA"/>
</dbReference>
<evidence type="ECO:0000256" key="1">
    <source>
        <dbReference type="SAM" id="Phobius"/>
    </source>
</evidence>
<name>A0A0W0G9E9_MONRR</name>
<accession>A0A0W0G9E9</accession>
<evidence type="ECO:0000313" key="2">
    <source>
        <dbReference type="EMBL" id="KTB45141.1"/>
    </source>
</evidence>
<sequence>MWYKLEALVFICSISAASFSKIFFSCALLDYNIIYIRSSGSHSHIFHLWPFSVPFSIFYFPAPHSIIILSIVEALASLLPALSSP</sequence>
<proteinExistence type="predicted"/>
<dbReference type="AlphaFoldDB" id="A0A0W0G9E9"/>
<feature type="transmembrane region" description="Helical" evidence="1">
    <location>
        <begin position="56"/>
        <end position="82"/>
    </location>
</feature>
<keyword evidence="1" id="KW-0472">Membrane</keyword>
<gene>
    <name evidence="2" type="ORF">WG66_2282</name>
</gene>
<protein>
    <submittedName>
        <fullName evidence="2">Uncharacterized protein</fullName>
    </submittedName>
</protein>
<keyword evidence="1" id="KW-0812">Transmembrane</keyword>
<comment type="caution">
    <text evidence="2">The sequence shown here is derived from an EMBL/GenBank/DDBJ whole genome shotgun (WGS) entry which is preliminary data.</text>
</comment>